<keyword evidence="2" id="KW-1185">Reference proteome</keyword>
<sequence length="287" mass="33247">MTLEVFSDLSERLNYNRPDLPLYVRKGSLRLFDRYAAAYHWHPDVEFILILDGDMEYFVNGQTVRLETGEGIFVNSKRLHYGFSSTQTDCTFLVVAIHPLLLGESTLAGKTYLEQKFGSLTDNFLLLQPRTLWQREILDSIRQLYEEVYAGGENLFRWMSQATHLCACVAEHLKQTPEQEADEHAWMIIRAMTRHIHSNYEEKISIDEIAAAGSVCRSKCCSLFKKHLGQTPNNYLIQYRIQKSCEMLKESDRSVGEIAMACGFQTASYFSMVFRKHMGFSPQHFRR</sequence>
<protein>
    <submittedName>
        <fullName evidence="1">AraC family transcriptional regulator</fullName>
    </submittedName>
</protein>
<dbReference type="Proteomes" id="UP001380953">
    <property type="component" value="Unassembled WGS sequence"/>
</dbReference>
<reference evidence="1" key="1">
    <citation type="submission" date="2024-03" db="EMBL/GenBank/DDBJ databases">
        <title>Whole genome sequecning of epiphytes from Marcgravia umbellata leaves.</title>
        <authorList>
            <person name="Kumar G."/>
            <person name="Savka M.A."/>
        </authorList>
    </citation>
    <scope>NUCLEOTIDE SEQUENCE</scope>
    <source>
        <strain evidence="1">RIT_BL5</strain>
    </source>
</reference>
<evidence type="ECO:0000313" key="2">
    <source>
        <dbReference type="Proteomes" id="UP001380953"/>
    </source>
</evidence>
<dbReference type="EMBL" id="JBBKAR010000033">
    <property type="protein sequence ID" value="MEJ8304737.1"/>
    <property type="molecule type" value="Genomic_DNA"/>
</dbReference>
<evidence type="ECO:0000313" key="1">
    <source>
        <dbReference type="EMBL" id="MEJ8304737.1"/>
    </source>
</evidence>
<proteinExistence type="predicted"/>
<comment type="caution">
    <text evidence="1">The sequence shown here is derived from an EMBL/GenBank/DDBJ whole genome shotgun (WGS) entry which is preliminary data.</text>
</comment>
<accession>A0ACC6PCU2</accession>
<gene>
    <name evidence="1" type="ORF">WKI47_12595</name>
</gene>
<name>A0ACC6PCU2_9BACL</name>
<organism evidence="1 2">
    <name type="scientific">Saccharibacillus sacchari</name>
    <dbReference type="NCBI Taxonomy" id="456493"/>
    <lineage>
        <taxon>Bacteria</taxon>
        <taxon>Bacillati</taxon>
        <taxon>Bacillota</taxon>
        <taxon>Bacilli</taxon>
        <taxon>Bacillales</taxon>
        <taxon>Paenibacillaceae</taxon>
        <taxon>Saccharibacillus</taxon>
    </lineage>
</organism>